<accession>A0ABV9Q7E2</accession>
<comment type="pathway">
    <text evidence="1">Protein modification; protein glycosylation.</text>
</comment>
<evidence type="ECO:0000256" key="1">
    <source>
        <dbReference type="ARBA" id="ARBA00004922"/>
    </source>
</evidence>
<dbReference type="PANTHER" id="PTHR44998">
    <property type="match status" value="1"/>
</dbReference>
<evidence type="ECO:0000313" key="10">
    <source>
        <dbReference type="EMBL" id="MFC4787441.1"/>
    </source>
</evidence>
<keyword evidence="11" id="KW-1185">Reference proteome</keyword>
<dbReference type="PROSITE" id="PS50293">
    <property type="entry name" value="TPR_REGION"/>
    <property type="match status" value="1"/>
</dbReference>
<dbReference type="Pfam" id="PF00515">
    <property type="entry name" value="TPR_1"/>
    <property type="match status" value="1"/>
</dbReference>
<dbReference type="EMBL" id="JBHSHJ010000001">
    <property type="protein sequence ID" value="MFC4787441.1"/>
    <property type="molecule type" value="Genomic_DNA"/>
</dbReference>
<name>A0ABV9Q7E2_9BURK</name>
<dbReference type="Pfam" id="PF13844">
    <property type="entry name" value="Glyco_transf_41"/>
    <property type="match status" value="2"/>
</dbReference>
<evidence type="ECO:0000256" key="6">
    <source>
        <dbReference type="ARBA" id="ARBA00022737"/>
    </source>
</evidence>
<evidence type="ECO:0000256" key="2">
    <source>
        <dbReference type="ARBA" id="ARBA00005386"/>
    </source>
</evidence>
<gene>
    <name evidence="10" type="ORF">ACFO6X_00305</name>
</gene>
<keyword evidence="5" id="KW-0808">Transferase</keyword>
<sequence>MAQADALQQQKQPEQAIALYQHWLLGQTDPLRLVAWFNLGVLLASAGRTSEAQAAYQEALQLNPQFLQARLNLGHQLESQGAVAEAIAQWQLVLQSLEQTAQPEQALQLHALNNLGRILESERRFEEAAQYLAQSLEIDPEQSAPLQHYIHIRQKQCAWPIYQPLGVIGVNQQLLSTSALAALALHDDPAVQLLAAREFVHAKVRATVPRRSARQRAPSERIRIGYLSGDLCMHAVGLLTVELFELHDREKFEVFGFCWSREDGSPLRERIIRAFDHHIRIGHLDDEAAAQLIAACGIDILVDLQGLTSGARPNILAQRPASVQVSYLGLPATCGMPAIDYILADPFVFPPELEPFMTEKPLRVPHCYQVSDRQRSVGPALSRADCGLPEDKVVFASFNNNYKFTQEVVATWMRILQRVPESVLWLLADNNWAEQNIRKEAQRHGIEVERLIFSGRAMPQEYMARLQLPDLFLDTHPYNAGTTANDILWMGTPILTYSGRSYISRMCGSLLTAAGLPDLITYSLAEYEEKAVQLGSNPRRLASYRRYLQEYRLESNLFNIPKLVEDIEKSFILIAN</sequence>
<keyword evidence="4" id="KW-0328">Glycosyltransferase</keyword>
<dbReference type="RefSeq" id="WP_382428899.1">
    <property type="nucleotide sequence ID" value="NZ_JBHSHJ010000001.1"/>
</dbReference>
<comment type="similarity">
    <text evidence="2">Belongs to the glycosyltransferase 41 family. O-GlcNAc transferase subfamily.</text>
</comment>
<protein>
    <recommendedName>
        <fullName evidence="3">protein O-GlcNAc transferase</fullName>
        <ecNumber evidence="3">2.4.1.255</ecNumber>
    </recommendedName>
</protein>
<evidence type="ECO:0000256" key="3">
    <source>
        <dbReference type="ARBA" id="ARBA00011970"/>
    </source>
</evidence>
<dbReference type="Gene3D" id="3.40.50.11380">
    <property type="match status" value="1"/>
</dbReference>
<evidence type="ECO:0000256" key="8">
    <source>
        <dbReference type="PROSITE-ProRule" id="PRU00339"/>
    </source>
</evidence>
<dbReference type="SUPFAM" id="SSF53756">
    <property type="entry name" value="UDP-Glycosyltransferase/glycogen phosphorylase"/>
    <property type="match status" value="1"/>
</dbReference>
<dbReference type="InterPro" id="IPR019734">
    <property type="entry name" value="TPR_rpt"/>
</dbReference>
<keyword evidence="6" id="KW-0677">Repeat</keyword>
<feature type="repeat" description="TPR" evidence="8">
    <location>
        <begin position="33"/>
        <end position="66"/>
    </location>
</feature>
<evidence type="ECO:0000256" key="5">
    <source>
        <dbReference type="ARBA" id="ARBA00022679"/>
    </source>
</evidence>
<dbReference type="PANTHER" id="PTHR44998:SF1">
    <property type="entry name" value="UDP-N-ACETYLGLUCOSAMINE--PEPTIDE N-ACETYLGLUCOSAMINYLTRANSFERASE 110 KDA SUBUNIT"/>
    <property type="match status" value="1"/>
</dbReference>
<feature type="domain" description="O-GlcNAc transferase C-terminal" evidence="9">
    <location>
        <begin position="215"/>
        <end position="374"/>
    </location>
</feature>
<dbReference type="Gene3D" id="1.25.40.10">
    <property type="entry name" value="Tetratricopeptide repeat domain"/>
    <property type="match status" value="2"/>
</dbReference>
<evidence type="ECO:0000256" key="7">
    <source>
        <dbReference type="ARBA" id="ARBA00022803"/>
    </source>
</evidence>
<dbReference type="Proteomes" id="UP001596001">
    <property type="component" value="Unassembled WGS sequence"/>
</dbReference>
<feature type="repeat" description="TPR" evidence="8">
    <location>
        <begin position="109"/>
        <end position="142"/>
    </location>
</feature>
<evidence type="ECO:0000259" key="9">
    <source>
        <dbReference type="Pfam" id="PF13844"/>
    </source>
</evidence>
<reference evidence="11" key="1">
    <citation type="journal article" date="2019" name="Int. J. Syst. Evol. Microbiol.">
        <title>The Global Catalogue of Microorganisms (GCM) 10K type strain sequencing project: providing services to taxonomists for standard genome sequencing and annotation.</title>
        <authorList>
            <consortium name="The Broad Institute Genomics Platform"/>
            <consortium name="The Broad Institute Genome Sequencing Center for Infectious Disease"/>
            <person name="Wu L."/>
            <person name="Ma J."/>
        </authorList>
    </citation>
    <scope>NUCLEOTIDE SEQUENCE [LARGE SCALE GENOMIC DNA]</scope>
    <source>
        <strain evidence="11">CCUG 49452</strain>
    </source>
</reference>
<dbReference type="InterPro" id="IPR029489">
    <property type="entry name" value="OGT/SEC/SPY_C"/>
</dbReference>
<dbReference type="SMART" id="SM00028">
    <property type="entry name" value="TPR"/>
    <property type="match status" value="3"/>
</dbReference>
<dbReference type="PROSITE" id="PS50005">
    <property type="entry name" value="TPR"/>
    <property type="match status" value="2"/>
</dbReference>
<evidence type="ECO:0000256" key="4">
    <source>
        <dbReference type="ARBA" id="ARBA00022676"/>
    </source>
</evidence>
<organism evidence="10 11">
    <name type="scientific">Giesbergeria sinuosa</name>
    <dbReference type="NCBI Taxonomy" id="80883"/>
    <lineage>
        <taxon>Bacteria</taxon>
        <taxon>Pseudomonadati</taxon>
        <taxon>Pseudomonadota</taxon>
        <taxon>Betaproteobacteria</taxon>
        <taxon>Burkholderiales</taxon>
        <taxon>Comamonadaceae</taxon>
        <taxon>Giesbergeria</taxon>
    </lineage>
</organism>
<dbReference type="Gene3D" id="3.40.50.2000">
    <property type="entry name" value="Glycogen Phosphorylase B"/>
    <property type="match status" value="1"/>
</dbReference>
<dbReference type="SUPFAM" id="SSF48452">
    <property type="entry name" value="TPR-like"/>
    <property type="match status" value="1"/>
</dbReference>
<comment type="caution">
    <text evidence="10">The sequence shown here is derived from an EMBL/GenBank/DDBJ whole genome shotgun (WGS) entry which is preliminary data.</text>
</comment>
<dbReference type="Pfam" id="PF13424">
    <property type="entry name" value="TPR_12"/>
    <property type="match status" value="1"/>
</dbReference>
<dbReference type="InterPro" id="IPR011990">
    <property type="entry name" value="TPR-like_helical_dom_sf"/>
</dbReference>
<dbReference type="EC" id="2.4.1.255" evidence="3"/>
<evidence type="ECO:0000313" key="11">
    <source>
        <dbReference type="Proteomes" id="UP001596001"/>
    </source>
</evidence>
<proteinExistence type="inferred from homology"/>
<keyword evidence="7 8" id="KW-0802">TPR repeat</keyword>
<feature type="domain" description="O-GlcNAc transferase C-terminal" evidence="9">
    <location>
        <begin position="382"/>
        <end position="566"/>
    </location>
</feature>